<evidence type="ECO:0000256" key="1">
    <source>
        <dbReference type="ARBA" id="ARBA00007073"/>
    </source>
</evidence>
<dbReference type="EMBL" id="CP000743">
    <property type="protein sequence ID" value="ABR55768.1"/>
    <property type="molecule type" value="Genomic_DNA"/>
</dbReference>
<dbReference type="KEGG" id="mae:Maeo_0176"/>
<reference evidence="2" key="1">
    <citation type="submission" date="2007-06" db="EMBL/GenBank/DDBJ databases">
        <title>Complete sequence of Methanococcus aeolicus Nankai-3.</title>
        <authorList>
            <consortium name="US DOE Joint Genome Institute"/>
            <person name="Copeland A."/>
            <person name="Lucas S."/>
            <person name="Lapidus A."/>
            <person name="Barry K."/>
            <person name="Glavina del Rio T."/>
            <person name="Dalin E."/>
            <person name="Tice H."/>
            <person name="Pitluck S."/>
            <person name="Chain P."/>
            <person name="Malfatti S."/>
            <person name="Shin M."/>
            <person name="Vergez L."/>
            <person name="Schmutz J."/>
            <person name="Larimer F."/>
            <person name="Land M."/>
            <person name="Hauser L."/>
            <person name="Kyrpides N."/>
            <person name="Lykidis A."/>
            <person name="Sieprawska-Lupa M."/>
            <person name="Whitman W.B."/>
            <person name="Richardson P."/>
        </authorList>
    </citation>
    <scope>NUCLEOTIDE SEQUENCE [LARGE SCALE GENOMIC DNA]</scope>
    <source>
        <strain evidence="2">Nankai-3</strain>
    </source>
</reference>
<dbReference type="Proteomes" id="UP000001106">
    <property type="component" value="Chromosome"/>
</dbReference>
<comment type="similarity">
    <text evidence="1">Belongs to the CTAG/PCC1 family.</text>
</comment>
<dbReference type="OrthoDB" id="8982at2157"/>
<dbReference type="Gene3D" id="3.30.310.50">
    <property type="entry name" value="Alpha-D-phosphohexomutase, C-terminal domain"/>
    <property type="match status" value="1"/>
</dbReference>
<dbReference type="InterPro" id="IPR015419">
    <property type="entry name" value="CTAG/Pcc1"/>
</dbReference>
<keyword evidence="3" id="KW-1185">Reference proteome</keyword>
<dbReference type="eggNOG" id="arCOG04414">
    <property type="taxonomic scope" value="Archaea"/>
</dbReference>
<gene>
    <name evidence="2" type="ordered locus">Maeo_0176</name>
</gene>
<proteinExistence type="inferred from homology"/>
<dbReference type="RefSeq" id="WP_011972900.1">
    <property type="nucleotide sequence ID" value="NC_009635.1"/>
</dbReference>
<name>A6UTE6_META3</name>
<sequence>MEIKNKPNFTLKITYDSKEMAEIIYNAILIEHNESQIKSKCVMELRDNILFINSFANEVSILKASFYSYIRWIKTAEGIYKLTI</sequence>
<dbReference type="Pfam" id="PF09341">
    <property type="entry name" value="Pcc1"/>
    <property type="match status" value="1"/>
</dbReference>
<dbReference type="AlphaFoldDB" id="A6UTE6"/>
<accession>A6UTE6</accession>
<dbReference type="STRING" id="419665.Maeo_0176"/>
<dbReference type="NCBIfam" id="NF011470">
    <property type="entry name" value="PRK14887.1"/>
    <property type="match status" value="1"/>
</dbReference>
<evidence type="ECO:0000313" key="2">
    <source>
        <dbReference type="EMBL" id="ABR55768.1"/>
    </source>
</evidence>
<evidence type="ECO:0008006" key="4">
    <source>
        <dbReference type="Google" id="ProtNLM"/>
    </source>
</evidence>
<organism evidence="2 3">
    <name type="scientific">Methanococcus aeolicus (strain ATCC BAA-1280 / DSM 17508 / OCM 812 / Nankai-3)</name>
    <dbReference type="NCBI Taxonomy" id="419665"/>
    <lineage>
        <taxon>Archaea</taxon>
        <taxon>Methanobacteriati</taxon>
        <taxon>Methanobacteriota</taxon>
        <taxon>Methanomada group</taxon>
        <taxon>Methanococci</taxon>
        <taxon>Methanococcales</taxon>
        <taxon>Methanococcaceae</taxon>
        <taxon>Methanococcus</taxon>
    </lineage>
</organism>
<protein>
    <recommendedName>
        <fullName evidence="4">KEOPS complex Pcc1-like subunit</fullName>
    </recommendedName>
</protein>
<dbReference type="HOGENOM" id="CLU_170076_0_0_2"/>
<evidence type="ECO:0000313" key="3">
    <source>
        <dbReference type="Proteomes" id="UP000001106"/>
    </source>
</evidence>
<dbReference type="GeneID" id="5326978"/>